<dbReference type="RefSeq" id="XP_025356150.1">
    <property type="nucleotide sequence ID" value="XM_025498853.1"/>
</dbReference>
<feature type="compositionally biased region" description="Basic and acidic residues" evidence="4">
    <location>
        <begin position="311"/>
        <end position="321"/>
    </location>
</feature>
<dbReference type="Gene3D" id="3.60.15.10">
    <property type="entry name" value="Ribonuclease Z/Hydroxyacylglutathione hydrolase-like"/>
    <property type="match status" value="1"/>
</dbReference>
<evidence type="ECO:0000256" key="4">
    <source>
        <dbReference type="SAM" id="MobiDB-lite"/>
    </source>
</evidence>
<proteinExistence type="inferred from homology"/>
<dbReference type="PANTHER" id="PTHR28283">
    <property type="entry name" value="3',5'-CYCLIC-NUCLEOTIDE PHOSPHODIESTERASE 1"/>
    <property type="match status" value="1"/>
</dbReference>
<feature type="compositionally biased region" description="Polar residues" evidence="4">
    <location>
        <begin position="325"/>
        <end position="345"/>
    </location>
</feature>
<feature type="region of interest" description="Disordered" evidence="4">
    <location>
        <begin position="1"/>
        <end position="28"/>
    </location>
</feature>
<feature type="region of interest" description="Disordered" evidence="4">
    <location>
        <begin position="363"/>
        <end position="397"/>
    </location>
</feature>
<dbReference type="InterPro" id="IPR024225">
    <property type="entry name" value="cAMP-PdiesteraseII_CS"/>
</dbReference>
<dbReference type="GO" id="GO:0006198">
    <property type="term" value="P:cAMP catabolic process"/>
    <property type="evidence" value="ECO:0007669"/>
    <property type="project" value="InterPro"/>
</dbReference>
<dbReference type="STRING" id="1280837.A0A316VFK6"/>
<keyword evidence="1" id="KW-0378">Hydrolase</keyword>
<evidence type="ECO:0000256" key="1">
    <source>
        <dbReference type="ARBA" id="ARBA00022801"/>
    </source>
</evidence>
<dbReference type="GO" id="GO:1902660">
    <property type="term" value="P:negative regulation of glucose mediated signaling pathway"/>
    <property type="evidence" value="ECO:0007669"/>
    <property type="project" value="TreeGrafter"/>
</dbReference>
<keyword evidence="2" id="KW-0114">cAMP</keyword>
<gene>
    <name evidence="5" type="ORF">FA14DRAFT_160837</name>
</gene>
<feature type="region of interest" description="Disordered" evidence="4">
    <location>
        <begin position="597"/>
        <end position="647"/>
    </location>
</feature>
<evidence type="ECO:0000313" key="6">
    <source>
        <dbReference type="Proteomes" id="UP000245771"/>
    </source>
</evidence>
<evidence type="ECO:0008006" key="7">
    <source>
        <dbReference type="Google" id="ProtNLM"/>
    </source>
</evidence>
<dbReference type="OrthoDB" id="258495at2759"/>
<dbReference type="InParanoid" id="A0A316VFK6"/>
<dbReference type="PANTHER" id="PTHR28283:SF1">
    <property type="entry name" value="3',5'-CYCLIC-NUCLEOTIDE PHOSPHODIESTERASE 1"/>
    <property type="match status" value="1"/>
</dbReference>
<name>A0A316VFK6_9BASI</name>
<feature type="region of interest" description="Disordered" evidence="4">
    <location>
        <begin position="253"/>
        <end position="345"/>
    </location>
</feature>
<comment type="similarity">
    <text evidence="3">Belongs to the cyclic nucleotide phosphodiesterase class-II family.</text>
</comment>
<dbReference type="InterPro" id="IPR000396">
    <property type="entry name" value="Pdiesterase2"/>
</dbReference>
<dbReference type="Proteomes" id="UP000245771">
    <property type="component" value="Unassembled WGS sequence"/>
</dbReference>
<dbReference type="SUPFAM" id="SSF56281">
    <property type="entry name" value="Metallo-hydrolase/oxidoreductase"/>
    <property type="match status" value="1"/>
</dbReference>
<protein>
    <recommendedName>
        <fullName evidence="7">Cyclic-AMP phosphodiesterase</fullName>
    </recommendedName>
</protein>
<feature type="region of interest" description="Disordered" evidence="4">
    <location>
        <begin position="530"/>
        <end position="550"/>
    </location>
</feature>
<feature type="compositionally biased region" description="Low complexity" evidence="4">
    <location>
        <begin position="1"/>
        <end position="18"/>
    </location>
</feature>
<dbReference type="AlphaFoldDB" id="A0A316VFK6"/>
<evidence type="ECO:0000256" key="3">
    <source>
        <dbReference type="ARBA" id="ARBA00025762"/>
    </source>
</evidence>
<dbReference type="FunCoup" id="A0A316VFK6">
    <property type="interactions" value="38"/>
</dbReference>
<dbReference type="GO" id="GO:0047555">
    <property type="term" value="F:3',5'-cyclic-GMP phosphodiesterase activity"/>
    <property type="evidence" value="ECO:0007669"/>
    <property type="project" value="TreeGrafter"/>
</dbReference>
<evidence type="ECO:0000313" key="5">
    <source>
        <dbReference type="EMBL" id="PWN35848.1"/>
    </source>
</evidence>
<organism evidence="5 6">
    <name type="scientific">Meira miltonrushii</name>
    <dbReference type="NCBI Taxonomy" id="1280837"/>
    <lineage>
        <taxon>Eukaryota</taxon>
        <taxon>Fungi</taxon>
        <taxon>Dikarya</taxon>
        <taxon>Basidiomycota</taxon>
        <taxon>Ustilaginomycotina</taxon>
        <taxon>Exobasidiomycetes</taxon>
        <taxon>Exobasidiales</taxon>
        <taxon>Brachybasidiaceae</taxon>
        <taxon>Meira</taxon>
    </lineage>
</organism>
<dbReference type="GeneID" id="37020634"/>
<dbReference type="GO" id="GO:0004115">
    <property type="term" value="F:3',5'-cyclic-AMP phosphodiesterase activity"/>
    <property type="evidence" value="ECO:0007669"/>
    <property type="project" value="InterPro"/>
</dbReference>
<feature type="compositionally biased region" description="Low complexity" evidence="4">
    <location>
        <begin position="381"/>
        <end position="394"/>
    </location>
</feature>
<sequence>MVASTSTPRTSAARSSRTSDVDQFTSNGTFNPPQHAYLVDETGEASFTFVCLGVGGGPLENDCSCYLLKPAHRQWTDGSVVLEGGSWLGALTRILENVGPNSAFHDTQFPSEVPAIRAGFIGSFAHSFLISHAHLDHILGLVLGSASLPQKSNVYGLKGTLDNIMGVFNGKIWPRLASFDDDGGPAIYRLKSLEPQKKALVDDDLSVLPFALSHGLNPSVVPAPPTPNPLFARRLSLSNKRLSLPLNGYFSTPSSAGAGYGPDRSSGLAGSGDRPVFTSPFAPESVPVAADTSNVTIRHAENTLSTPPPEGEPKTKQRSEVEPGSPTSGIAMTANNSVPPPTYQSTSAFSQAIAKASAGGSLRLSSLRTRRPKTAQGSEKAINAPASAGANAPPTVDEVSSRASSIVAGSNMSGRRNLAPQHVSLEPSFPALDSTAFFITNEKTQKDVLFFGDVEPDSVSQSPRNGRIWTHAGQRFAEGKLNTIFLECSFPASHPTEFLYGHLSVEHVFDELDTLARVVVAERKRSRIRKQRKAADVGKSTTSEGASRRIYASQLPQIPALHTSERLITDEELRSSLDGLHVVIIHVKTALFPSYEATPRPSIASTSSYETAENGEPASSKADTKKSPSIGRTSERVNRPMDSRSMQKRILQELEEREEDIGLGVHFVMAQQGMRIDC</sequence>
<feature type="compositionally biased region" description="Basic and acidic residues" evidence="4">
    <location>
        <begin position="633"/>
        <end position="642"/>
    </location>
</feature>
<dbReference type="Pfam" id="PF02112">
    <property type="entry name" value="PDEase_II"/>
    <property type="match status" value="2"/>
</dbReference>
<keyword evidence="6" id="KW-1185">Reference proteome</keyword>
<dbReference type="EMBL" id="KZ819603">
    <property type="protein sequence ID" value="PWN35848.1"/>
    <property type="molecule type" value="Genomic_DNA"/>
</dbReference>
<accession>A0A316VFK6</accession>
<dbReference type="InterPro" id="IPR036866">
    <property type="entry name" value="RibonucZ/Hydroxyglut_hydro"/>
</dbReference>
<reference evidence="5 6" key="1">
    <citation type="journal article" date="2018" name="Mol. Biol. Evol.">
        <title>Broad Genomic Sampling Reveals a Smut Pathogenic Ancestry of the Fungal Clade Ustilaginomycotina.</title>
        <authorList>
            <person name="Kijpornyongpan T."/>
            <person name="Mondo S.J."/>
            <person name="Barry K."/>
            <person name="Sandor L."/>
            <person name="Lee J."/>
            <person name="Lipzen A."/>
            <person name="Pangilinan J."/>
            <person name="LaButti K."/>
            <person name="Hainaut M."/>
            <person name="Henrissat B."/>
            <person name="Grigoriev I.V."/>
            <person name="Spatafora J.W."/>
            <person name="Aime M.C."/>
        </authorList>
    </citation>
    <scope>NUCLEOTIDE SEQUENCE [LARGE SCALE GENOMIC DNA]</scope>
    <source>
        <strain evidence="5 6">MCA 3882</strain>
    </source>
</reference>
<dbReference type="PROSITE" id="PS00607">
    <property type="entry name" value="PDEASE_II"/>
    <property type="match status" value="1"/>
</dbReference>
<evidence type="ECO:0000256" key="2">
    <source>
        <dbReference type="ARBA" id="ARBA00023149"/>
    </source>
</evidence>